<dbReference type="SUPFAM" id="SSF55874">
    <property type="entry name" value="ATPase domain of HSP90 chaperone/DNA topoisomerase II/histidine kinase"/>
    <property type="match status" value="1"/>
</dbReference>
<evidence type="ECO:0000256" key="7">
    <source>
        <dbReference type="ARBA" id="ARBA00023136"/>
    </source>
</evidence>
<dbReference type="CDD" id="cd00075">
    <property type="entry name" value="HATPase"/>
    <property type="match status" value="1"/>
</dbReference>
<dbReference type="InterPro" id="IPR003594">
    <property type="entry name" value="HATPase_dom"/>
</dbReference>
<dbReference type="Pfam" id="PF00512">
    <property type="entry name" value="HisKA"/>
    <property type="match status" value="1"/>
</dbReference>
<dbReference type="InterPro" id="IPR036097">
    <property type="entry name" value="HisK_dim/P_sf"/>
</dbReference>
<keyword evidence="3" id="KW-0597">Phosphoprotein</keyword>
<dbReference type="SUPFAM" id="SSF109604">
    <property type="entry name" value="HD-domain/PDEase-like"/>
    <property type="match status" value="1"/>
</dbReference>
<keyword evidence="7" id="KW-0472">Membrane</keyword>
<dbReference type="InterPro" id="IPR003018">
    <property type="entry name" value="GAF"/>
</dbReference>
<dbReference type="GO" id="GO:0000155">
    <property type="term" value="F:phosphorelay sensor kinase activity"/>
    <property type="evidence" value="ECO:0007669"/>
    <property type="project" value="InterPro"/>
</dbReference>
<dbReference type="Pfam" id="PF13185">
    <property type="entry name" value="GAF_2"/>
    <property type="match status" value="2"/>
</dbReference>
<evidence type="ECO:0000259" key="9">
    <source>
        <dbReference type="PROSITE" id="PS51832"/>
    </source>
</evidence>
<dbReference type="PANTHER" id="PTHR43711">
    <property type="entry name" value="TWO-COMPONENT HISTIDINE KINASE"/>
    <property type="match status" value="1"/>
</dbReference>
<dbReference type="PROSITE" id="PS51832">
    <property type="entry name" value="HD_GYP"/>
    <property type="match status" value="1"/>
</dbReference>
<accession>A0A538SF05</accession>
<reference evidence="10 11" key="1">
    <citation type="journal article" date="2019" name="Nat. Microbiol.">
        <title>Mediterranean grassland soil C-N compound turnover is dependent on rainfall and depth, and is mediated by genomically divergent microorganisms.</title>
        <authorList>
            <person name="Diamond S."/>
            <person name="Andeer P.F."/>
            <person name="Li Z."/>
            <person name="Crits-Christoph A."/>
            <person name="Burstein D."/>
            <person name="Anantharaman K."/>
            <person name="Lane K.R."/>
            <person name="Thomas B.C."/>
            <person name="Pan C."/>
            <person name="Northen T.R."/>
            <person name="Banfield J.F."/>
        </authorList>
    </citation>
    <scope>NUCLEOTIDE SEQUENCE [LARGE SCALE GENOMIC DNA]</scope>
    <source>
        <strain evidence="10">WS_3</strain>
    </source>
</reference>
<dbReference type="CDD" id="cd00082">
    <property type="entry name" value="HisKA"/>
    <property type="match status" value="1"/>
</dbReference>
<gene>
    <name evidence="10" type="ORF">E6K73_08895</name>
</gene>
<feature type="domain" description="HD-GYP" evidence="9">
    <location>
        <begin position="549"/>
        <end position="745"/>
    </location>
</feature>
<dbReference type="EC" id="2.7.13.3" evidence="2"/>
<dbReference type="PRINTS" id="PR00344">
    <property type="entry name" value="BCTRLSENSOR"/>
</dbReference>
<dbReference type="SMART" id="SM00388">
    <property type="entry name" value="HisKA"/>
    <property type="match status" value="1"/>
</dbReference>
<dbReference type="AlphaFoldDB" id="A0A538SF05"/>
<feature type="domain" description="Histidine kinase" evidence="8">
    <location>
        <begin position="197"/>
        <end position="413"/>
    </location>
</feature>
<dbReference type="InterPro" id="IPR004358">
    <property type="entry name" value="Sig_transdc_His_kin-like_C"/>
</dbReference>
<evidence type="ECO:0000256" key="1">
    <source>
        <dbReference type="ARBA" id="ARBA00000085"/>
    </source>
</evidence>
<evidence type="ECO:0000259" key="8">
    <source>
        <dbReference type="PROSITE" id="PS50109"/>
    </source>
</evidence>
<evidence type="ECO:0000256" key="2">
    <source>
        <dbReference type="ARBA" id="ARBA00012438"/>
    </source>
</evidence>
<dbReference type="InterPro" id="IPR003661">
    <property type="entry name" value="HisK_dim/P_dom"/>
</dbReference>
<protein>
    <recommendedName>
        <fullName evidence="2">histidine kinase</fullName>
        <ecNumber evidence="2">2.7.13.3</ecNumber>
    </recommendedName>
</protein>
<dbReference type="Proteomes" id="UP000320184">
    <property type="component" value="Unassembled WGS sequence"/>
</dbReference>
<dbReference type="PANTHER" id="PTHR43711:SF1">
    <property type="entry name" value="HISTIDINE KINASE 1"/>
    <property type="match status" value="1"/>
</dbReference>
<keyword evidence="6" id="KW-0902">Two-component regulatory system</keyword>
<dbReference type="Gene3D" id="1.10.287.130">
    <property type="match status" value="1"/>
</dbReference>
<comment type="catalytic activity">
    <reaction evidence="1">
        <text>ATP + protein L-histidine = ADP + protein N-phospho-L-histidine.</text>
        <dbReference type="EC" id="2.7.13.3"/>
    </reaction>
</comment>
<dbReference type="InterPro" id="IPR037522">
    <property type="entry name" value="HD_GYP_dom"/>
</dbReference>
<evidence type="ECO:0000313" key="11">
    <source>
        <dbReference type="Proteomes" id="UP000320184"/>
    </source>
</evidence>
<dbReference type="InterPro" id="IPR005467">
    <property type="entry name" value="His_kinase_dom"/>
</dbReference>
<dbReference type="Pfam" id="PF02518">
    <property type="entry name" value="HATPase_c"/>
    <property type="match status" value="1"/>
</dbReference>
<dbReference type="InterPro" id="IPR050736">
    <property type="entry name" value="Sensor_HK_Regulatory"/>
</dbReference>
<keyword evidence="5" id="KW-0418">Kinase</keyword>
<dbReference type="SMART" id="SM00387">
    <property type="entry name" value="HATPase_c"/>
    <property type="match status" value="1"/>
</dbReference>
<dbReference type="FunFam" id="1.10.287.130:FF:000001">
    <property type="entry name" value="Two-component sensor histidine kinase"/>
    <property type="match status" value="1"/>
</dbReference>
<comment type="caution">
    <text evidence="10">The sequence shown here is derived from an EMBL/GenBank/DDBJ whole genome shotgun (WGS) entry which is preliminary data.</text>
</comment>
<dbReference type="Pfam" id="PF13487">
    <property type="entry name" value="HD_5"/>
    <property type="match status" value="1"/>
</dbReference>
<evidence type="ECO:0000256" key="5">
    <source>
        <dbReference type="ARBA" id="ARBA00022777"/>
    </source>
</evidence>
<dbReference type="SUPFAM" id="SSF55781">
    <property type="entry name" value="GAF domain-like"/>
    <property type="match status" value="2"/>
</dbReference>
<evidence type="ECO:0000256" key="6">
    <source>
        <dbReference type="ARBA" id="ARBA00023012"/>
    </source>
</evidence>
<organism evidence="10 11">
    <name type="scientific">Eiseniibacteriota bacterium</name>
    <dbReference type="NCBI Taxonomy" id="2212470"/>
    <lineage>
        <taxon>Bacteria</taxon>
        <taxon>Candidatus Eiseniibacteriota</taxon>
    </lineage>
</organism>
<dbReference type="EMBL" id="VBOT01000110">
    <property type="protein sequence ID" value="TMQ49953.1"/>
    <property type="molecule type" value="Genomic_DNA"/>
</dbReference>
<dbReference type="Gene3D" id="3.30.565.10">
    <property type="entry name" value="Histidine kinase-like ATPase, C-terminal domain"/>
    <property type="match status" value="1"/>
</dbReference>
<dbReference type="SMART" id="SM00065">
    <property type="entry name" value="GAF"/>
    <property type="match status" value="2"/>
</dbReference>
<dbReference type="SUPFAM" id="SSF47384">
    <property type="entry name" value="Homodimeric domain of signal transducing histidine kinase"/>
    <property type="match status" value="1"/>
</dbReference>
<keyword evidence="4" id="KW-0808">Transferase</keyword>
<dbReference type="Gene3D" id="3.30.450.40">
    <property type="match status" value="2"/>
</dbReference>
<name>A0A538SF05_UNCEI</name>
<evidence type="ECO:0000313" key="10">
    <source>
        <dbReference type="EMBL" id="TMQ49953.1"/>
    </source>
</evidence>
<dbReference type="FunFam" id="3.30.565.10:FF:000006">
    <property type="entry name" value="Sensor histidine kinase WalK"/>
    <property type="match status" value="1"/>
</dbReference>
<dbReference type="InterPro" id="IPR029016">
    <property type="entry name" value="GAF-like_dom_sf"/>
</dbReference>
<dbReference type="Gene3D" id="1.10.3210.10">
    <property type="entry name" value="Hypothetical protein af1432"/>
    <property type="match status" value="1"/>
</dbReference>
<dbReference type="InterPro" id="IPR036890">
    <property type="entry name" value="HATPase_C_sf"/>
</dbReference>
<evidence type="ECO:0000256" key="3">
    <source>
        <dbReference type="ARBA" id="ARBA00022553"/>
    </source>
</evidence>
<evidence type="ECO:0000256" key="4">
    <source>
        <dbReference type="ARBA" id="ARBA00022679"/>
    </source>
</evidence>
<sequence>MSAAARAEERGQASALEALGQALLVLREAGDFGAASAIAGGLAAQALGAREHRLLRVDTRTGALLWLDESGTERPWVAESDGPVHWVLRHETPRLDEDARRLERLDAGLLLDPPGALATVPLLASGAMQGVLLLGFASPRRFAPAERALLEAFGDALALAFERHALQRAVGRQRRLMAGLEQRVQENAQASSHLMSVVAHEIRSPLTAIKAYSEALLDSRSDAPAPRERFLGIINDECDRLARLVADILDLSRLEAGHRPLRLARLGVQTLVRETVETLTPVAGPRRIQFELDLPPDLVVEADADMLRRLLVNLAGNAIKYSPAAGRVRIEARGEGDDWTTSVTDQGPGIPAEDLGRVFDCFYRSRPAERQVEGHGLGLAIARGIVEAHGGRIWAERHEPTGTRLSFTLPRRHLASTRARAISRQISRRPGVRALLEHGVDVAAAAVDAAVVSLMLVDPDQGDLIIVASRGLEGHQLLGRRGTFRAGVAGTVAASGAAVLVDDIETDHRFRRLNHPQYVSKSLLCAPLRVEGEVLGVFNVTCKLSGEAFDQRDLAVMTALIERIGALLEQVRTHPDQELRIEDVRASLNGVSGLERASADPERVADLARSVALALGMEGAEAERVVAAASIPGEPAAPRVQGQVRVETLRPSGYLKRIEELLVHQHEWWDGSGLPSGLAGDSIPLGARILAAVGCYRRILMGGACRPVAGGDGAFAELRSRAGTRLDPRVVESLIGLAASREVSR</sequence>
<dbReference type="PROSITE" id="PS50109">
    <property type="entry name" value="HIS_KIN"/>
    <property type="match status" value="1"/>
</dbReference>
<proteinExistence type="predicted"/>